<dbReference type="EMBL" id="GBRH01279475">
    <property type="protein sequence ID" value="JAD18420.1"/>
    <property type="molecule type" value="Transcribed_RNA"/>
</dbReference>
<reference evidence="1" key="2">
    <citation type="journal article" date="2015" name="Data Brief">
        <title>Shoot transcriptome of the giant reed, Arundo donax.</title>
        <authorList>
            <person name="Barrero R.A."/>
            <person name="Guerrero F.D."/>
            <person name="Moolhuijzen P."/>
            <person name="Goolsby J.A."/>
            <person name="Tidwell J."/>
            <person name="Bellgard S.E."/>
            <person name="Bellgard M.I."/>
        </authorList>
    </citation>
    <scope>NUCLEOTIDE SEQUENCE</scope>
    <source>
        <tissue evidence="1">Shoot tissue taken approximately 20 cm above the soil surface</tissue>
    </source>
</reference>
<organism evidence="1">
    <name type="scientific">Arundo donax</name>
    <name type="common">Giant reed</name>
    <name type="synonym">Donax arundinaceus</name>
    <dbReference type="NCBI Taxonomy" id="35708"/>
    <lineage>
        <taxon>Eukaryota</taxon>
        <taxon>Viridiplantae</taxon>
        <taxon>Streptophyta</taxon>
        <taxon>Embryophyta</taxon>
        <taxon>Tracheophyta</taxon>
        <taxon>Spermatophyta</taxon>
        <taxon>Magnoliopsida</taxon>
        <taxon>Liliopsida</taxon>
        <taxon>Poales</taxon>
        <taxon>Poaceae</taxon>
        <taxon>PACMAD clade</taxon>
        <taxon>Arundinoideae</taxon>
        <taxon>Arundineae</taxon>
        <taxon>Arundo</taxon>
    </lineage>
</organism>
<evidence type="ECO:0000313" key="1">
    <source>
        <dbReference type="EMBL" id="JAD18420.1"/>
    </source>
</evidence>
<dbReference type="AlphaFoldDB" id="A0A0A8Y0H4"/>
<proteinExistence type="predicted"/>
<protein>
    <submittedName>
        <fullName evidence="1">Uncharacterized protein</fullName>
    </submittedName>
</protein>
<reference evidence="1" key="1">
    <citation type="submission" date="2014-09" db="EMBL/GenBank/DDBJ databases">
        <authorList>
            <person name="Magalhaes I.L.F."/>
            <person name="Oliveira U."/>
            <person name="Santos F.R."/>
            <person name="Vidigal T.H.D.A."/>
            <person name="Brescovit A.D."/>
            <person name="Santos A.J."/>
        </authorList>
    </citation>
    <scope>NUCLEOTIDE SEQUENCE</scope>
    <source>
        <tissue evidence="1">Shoot tissue taken approximately 20 cm above the soil surface</tissue>
    </source>
</reference>
<accession>A0A0A8Y0H4</accession>
<name>A0A0A8Y0H4_ARUDO</name>
<sequence>MRITCALLQFTANSVEICNLIHFLIFLKKIRPVIFVCNFILLCG</sequence>